<protein>
    <recommendedName>
        <fullName evidence="3">F-box domain-containing protein</fullName>
    </recommendedName>
</protein>
<keyword evidence="2" id="KW-1185">Reference proteome</keyword>
<evidence type="ECO:0008006" key="3">
    <source>
        <dbReference type="Google" id="ProtNLM"/>
    </source>
</evidence>
<dbReference type="EMBL" id="PQFF01000115">
    <property type="protein sequence ID" value="RHZ81092.1"/>
    <property type="molecule type" value="Genomic_DNA"/>
</dbReference>
<sequence>MNTYIPSEIFQNIFFYISHNDIEFFYSFIFVNRQWCRNSMSFLWQNPFLFSSSPKIISSYIHFLDDGIKKELGILENEYQHPLFDYPAFLKEFNFKYVNRAISAWLSHKKNIFGSIDKGNANLALTSLFPKLIHRQFSQEFCKMLLTRSQHINNFIIEEESDSRIPSVDILCQAINSTTFNNLSRLENLTLAGNFNKSNILHSFGQVSRNLHSLKIIEDTQKGPSTKIITPMESMAAFITVQTKLTNFTLERCIYFTDILPALATQAATLTHMIFRNCWFRYNIIGNALSNLRVCKNLVSIKFQNCHALSNDILKPLSEAYYPKLENFEYSPQFWSYSEWDEFGRNLPNKELSSFLSFNGSNLKELKLGNIFHFCPELNDDVVSYGLNLRTLEVSMDHLENLFPILMSCTNLERLAVPKVSMTYRCDLDYLLPQIGRKMPTSLHHLDLRGWSLTPGGLKLFLNEFGKNIYFLAWNGTSSINKYSEVVSEYALNNGREIEKLHMQGACSDDNNENNPSVTRHAILVIN</sequence>
<comment type="caution">
    <text evidence="1">The sequence shown here is derived from an EMBL/GenBank/DDBJ whole genome shotgun (WGS) entry which is preliminary data.</text>
</comment>
<organism evidence="1 2">
    <name type="scientific">Diversispora epigaea</name>
    <dbReference type="NCBI Taxonomy" id="1348612"/>
    <lineage>
        <taxon>Eukaryota</taxon>
        <taxon>Fungi</taxon>
        <taxon>Fungi incertae sedis</taxon>
        <taxon>Mucoromycota</taxon>
        <taxon>Glomeromycotina</taxon>
        <taxon>Glomeromycetes</taxon>
        <taxon>Diversisporales</taxon>
        <taxon>Diversisporaceae</taxon>
        <taxon>Diversispora</taxon>
    </lineage>
</organism>
<evidence type="ECO:0000313" key="2">
    <source>
        <dbReference type="Proteomes" id="UP000266861"/>
    </source>
</evidence>
<dbReference type="Gene3D" id="3.80.10.10">
    <property type="entry name" value="Ribonuclease Inhibitor"/>
    <property type="match status" value="1"/>
</dbReference>
<gene>
    <name evidence="1" type="ORF">Glove_123g184</name>
</gene>
<reference evidence="1 2" key="1">
    <citation type="submission" date="2018-08" db="EMBL/GenBank/DDBJ databases">
        <title>Genome and evolution of the arbuscular mycorrhizal fungus Diversispora epigaea (formerly Glomus versiforme) and its bacterial endosymbionts.</title>
        <authorList>
            <person name="Sun X."/>
            <person name="Fei Z."/>
            <person name="Harrison M."/>
        </authorList>
    </citation>
    <scope>NUCLEOTIDE SEQUENCE [LARGE SCALE GENOMIC DNA]</scope>
    <source>
        <strain evidence="1 2">IT104</strain>
    </source>
</reference>
<dbReference type="OrthoDB" id="2357208at2759"/>
<evidence type="ECO:0000313" key="1">
    <source>
        <dbReference type="EMBL" id="RHZ81092.1"/>
    </source>
</evidence>
<dbReference type="SUPFAM" id="SSF52047">
    <property type="entry name" value="RNI-like"/>
    <property type="match status" value="1"/>
</dbReference>
<name>A0A397J2E2_9GLOM</name>
<accession>A0A397J2E2</accession>
<proteinExistence type="predicted"/>
<dbReference type="Proteomes" id="UP000266861">
    <property type="component" value="Unassembled WGS sequence"/>
</dbReference>
<dbReference type="InterPro" id="IPR032675">
    <property type="entry name" value="LRR_dom_sf"/>
</dbReference>
<dbReference type="AlphaFoldDB" id="A0A397J2E2"/>